<organism evidence="2 3">
    <name type="scientific">Anaerococcus hydrogenalis DSM 7454</name>
    <dbReference type="NCBI Taxonomy" id="561177"/>
    <lineage>
        <taxon>Bacteria</taxon>
        <taxon>Bacillati</taxon>
        <taxon>Bacillota</taxon>
        <taxon>Tissierellia</taxon>
        <taxon>Tissierellales</taxon>
        <taxon>Peptoniphilaceae</taxon>
        <taxon>Anaerococcus</taxon>
    </lineage>
</organism>
<dbReference type="AlphaFoldDB" id="B6WAW8"/>
<gene>
    <name evidence="2" type="ORF">ANHYDRO_01651</name>
</gene>
<dbReference type="EMBL" id="ABXA01000043">
    <property type="protein sequence ID" value="EEB35468.1"/>
    <property type="molecule type" value="Genomic_DNA"/>
</dbReference>
<dbReference type="Gene3D" id="3.40.50.2000">
    <property type="entry name" value="Glycogen Phosphorylase B"/>
    <property type="match status" value="1"/>
</dbReference>
<dbReference type="InterPro" id="IPR007235">
    <property type="entry name" value="Glyco_trans_28_C"/>
</dbReference>
<name>B6WAW8_9FIRM</name>
<proteinExistence type="predicted"/>
<dbReference type="Proteomes" id="UP000005451">
    <property type="component" value="Unassembled WGS sequence"/>
</dbReference>
<dbReference type="SUPFAM" id="SSF53756">
    <property type="entry name" value="UDP-Glycosyltransferase/glycogen phosphorylase"/>
    <property type="match status" value="1"/>
</dbReference>
<dbReference type="PANTHER" id="PTHR21015:SF22">
    <property type="entry name" value="GLYCOSYLTRANSFERASE"/>
    <property type="match status" value="1"/>
</dbReference>
<reference evidence="2 3" key="2">
    <citation type="submission" date="2008-10" db="EMBL/GenBank/DDBJ databases">
        <title>Draft genome sequence of Anaerococcus hydrogenalis (DSM 7454).</title>
        <authorList>
            <person name="Sudarsanam P."/>
            <person name="Ley R."/>
            <person name="Guruge J."/>
            <person name="Turnbaugh P.J."/>
            <person name="Mahowald M."/>
            <person name="Liep D."/>
            <person name="Gordon J."/>
        </authorList>
    </citation>
    <scope>NUCLEOTIDE SEQUENCE [LARGE SCALE GENOMIC DNA]</scope>
    <source>
        <strain evidence="2 3">DSM 7454</strain>
    </source>
</reference>
<accession>B6WAW8</accession>
<protein>
    <submittedName>
        <fullName evidence="2">Glycosyltransferase family 28 C-terminal domain protein</fullName>
    </submittedName>
</protein>
<dbReference type="GO" id="GO:0016758">
    <property type="term" value="F:hexosyltransferase activity"/>
    <property type="evidence" value="ECO:0007669"/>
    <property type="project" value="InterPro"/>
</dbReference>
<feature type="domain" description="Glycosyl transferase family 28 C-terminal" evidence="1">
    <location>
        <begin position="5"/>
        <end position="118"/>
    </location>
</feature>
<keyword evidence="2" id="KW-0808">Transferase</keyword>
<evidence type="ECO:0000313" key="3">
    <source>
        <dbReference type="Proteomes" id="UP000005451"/>
    </source>
</evidence>
<reference evidence="2 3" key="1">
    <citation type="submission" date="2008-09" db="EMBL/GenBank/DDBJ databases">
        <authorList>
            <person name="Fulton L."/>
            <person name="Clifton S."/>
            <person name="Fulton B."/>
            <person name="Xu J."/>
            <person name="Minx P."/>
            <person name="Pepin K.H."/>
            <person name="Johnson M."/>
            <person name="Thiruvilangam P."/>
            <person name="Bhonagiri V."/>
            <person name="Nash W.E."/>
            <person name="Mardis E.R."/>
            <person name="Wilson R.K."/>
        </authorList>
    </citation>
    <scope>NUCLEOTIDE SEQUENCE [LARGE SCALE GENOMIC DNA]</scope>
    <source>
        <strain evidence="2 3">DSM 7454</strain>
    </source>
</reference>
<comment type="caution">
    <text evidence="2">The sequence shown here is derived from an EMBL/GenBank/DDBJ whole genome shotgun (WGS) entry which is preliminary data.</text>
</comment>
<evidence type="ECO:0000259" key="1">
    <source>
        <dbReference type="Pfam" id="PF04101"/>
    </source>
</evidence>
<dbReference type="CDD" id="cd03785">
    <property type="entry name" value="GT28_MurG"/>
    <property type="match status" value="1"/>
</dbReference>
<dbReference type="eggNOG" id="COG0707">
    <property type="taxonomic scope" value="Bacteria"/>
</dbReference>
<dbReference type="STRING" id="561177.ANHYDRO_01651"/>
<dbReference type="Pfam" id="PF04101">
    <property type="entry name" value="Glyco_tran_28_C"/>
    <property type="match status" value="1"/>
</dbReference>
<dbReference type="PANTHER" id="PTHR21015">
    <property type="entry name" value="UDP-N-ACETYLGLUCOSAMINE--N-ACETYLMURAMYL-(PENTAPEPTIDE) PYROPHOSPHORYL-UNDECAPRENOL N-ACETYLGLUCOSAMINE TRANSFERASE 1"/>
    <property type="match status" value="1"/>
</dbReference>
<evidence type="ECO:0000313" key="2">
    <source>
        <dbReference type="EMBL" id="EEB35468.1"/>
    </source>
</evidence>
<sequence>MDGKFYLLHQTGPIFYDDFLKNTKENEFIKVFSYIDNINLFYGVSDLVIASSGAMSLSEISSLEKASILIPKAYTTENHQEYNARTYLEKGASSMILEKDLTGEVLYKNIVDIIDDKEN</sequence>